<keyword evidence="2" id="KW-1185">Reference proteome</keyword>
<reference evidence="2" key="1">
    <citation type="submission" date="2015-08" db="EMBL/GenBank/DDBJ databases">
        <authorList>
            <person name="Varghese N."/>
        </authorList>
    </citation>
    <scope>NUCLEOTIDE SEQUENCE [LARGE SCALE GENOMIC DNA]</scope>
    <source>
        <strain evidence="2">JCM 18476</strain>
    </source>
</reference>
<organism evidence="1 2">
    <name type="scientific">Marinomonas fungiae</name>
    <dbReference type="NCBI Taxonomy" id="1137284"/>
    <lineage>
        <taxon>Bacteria</taxon>
        <taxon>Pseudomonadati</taxon>
        <taxon>Pseudomonadota</taxon>
        <taxon>Gammaproteobacteria</taxon>
        <taxon>Oceanospirillales</taxon>
        <taxon>Oceanospirillaceae</taxon>
        <taxon>Marinomonas</taxon>
    </lineage>
</organism>
<accession>A0A0K6IJA6</accession>
<dbReference type="Pfam" id="PF10123">
    <property type="entry name" value="Mu-like_Pro"/>
    <property type="match status" value="1"/>
</dbReference>
<dbReference type="RefSeq" id="WP_082443716.1">
    <property type="nucleotide sequence ID" value="NZ_CYHG01000003.1"/>
</dbReference>
<protein>
    <submittedName>
        <fullName evidence="1">Mu-like prophage I protein</fullName>
    </submittedName>
</protein>
<dbReference type="AlphaFoldDB" id="A0A0K6IJA6"/>
<name>A0A0K6IJA6_9GAMM</name>
<proteinExistence type="predicted"/>
<dbReference type="EMBL" id="CYHG01000003">
    <property type="protein sequence ID" value="CUB03156.1"/>
    <property type="molecule type" value="Genomic_DNA"/>
</dbReference>
<sequence>METKRTHSPLAALSSAKPTSEIGFAALSLESATDGWYQLLPAGHFKAVDGRPYDVVGGQWFLDESTALSLIADLKSRVNPTVIDYEHQTLLADQNGQPAPASGWIKDTQWRESGLWIKADWTSRAADYIKGGEYCYLSAVFPYDKQTGKPLSLHSAALVNRPGLDGLNAVALRSLHISTPASQQEDTLMDRAKLIAALGLTDAATDDDILASLKQLQDDKQTATSELATLKANPPTAQVDPAQYVPVQVVTDLQVEIAALSAQLQTGGLDKLIDDAKNDGRLLPAMESWARELGQSNFAALKTFLDHAKPVAALKAMQAGQEAPPAQTDAHGLNEDELTAAKLTGKTPDEFAALKAK</sequence>
<dbReference type="PIRSF" id="PIRSF016624">
    <property type="entry name" value="Mu_prophg_I"/>
    <property type="match status" value="1"/>
</dbReference>
<dbReference type="Proteomes" id="UP000182769">
    <property type="component" value="Unassembled WGS sequence"/>
</dbReference>
<dbReference type="STRING" id="1137284.GCA_001418205_01002"/>
<evidence type="ECO:0000313" key="1">
    <source>
        <dbReference type="EMBL" id="CUB03156.1"/>
    </source>
</evidence>
<evidence type="ECO:0000313" key="2">
    <source>
        <dbReference type="Proteomes" id="UP000182769"/>
    </source>
</evidence>
<dbReference type="InterPro" id="IPR012106">
    <property type="entry name" value="Phage_Mu_Gp1"/>
</dbReference>
<gene>
    <name evidence="1" type="ORF">Ga0061065_1034</name>
</gene>
<dbReference type="OrthoDB" id="2043985at2"/>